<dbReference type="Proteomes" id="UP000186096">
    <property type="component" value="Unassembled WGS sequence"/>
</dbReference>
<gene>
    <name evidence="1" type="ORF">SAMN05421833_129112</name>
</gene>
<organism evidence="1 2">
    <name type="scientific">Microbispora rosea</name>
    <dbReference type="NCBI Taxonomy" id="58117"/>
    <lineage>
        <taxon>Bacteria</taxon>
        <taxon>Bacillati</taxon>
        <taxon>Actinomycetota</taxon>
        <taxon>Actinomycetes</taxon>
        <taxon>Streptosporangiales</taxon>
        <taxon>Streptosporangiaceae</taxon>
        <taxon>Microbispora</taxon>
    </lineage>
</organism>
<protein>
    <recommendedName>
        <fullName evidence="3">PIN domain-containing protein</fullName>
    </recommendedName>
</protein>
<evidence type="ECO:0000313" key="2">
    <source>
        <dbReference type="Proteomes" id="UP000186096"/>
    </source>
</evidence>
<evidence type="ECO:0008006" key="3">
    <source>
        <dbReference type="Google" id="ProtNLM"/>
    </source>
</evidence>
<evidence type="ECO:0000313" key="1">
    <source>
        <dbReference type="EMBL" id="SIS12759.1"/>
    </source>
</evidence>
<reference evidence="2" key="1">
    <citation type="submission" date="2017-01" db="EMBL/GenBank/DDBJ databases">
        <authorList>
            <person name="Varghese N."/>
            <person name="Submissions S."/>
        </authorList>
    </citation>
    <scope>NUCLEOTIDE SEQUENCE [LARGE SCALE GENOMIC DNA]</scope>
    <source>
        <strain evidence="2">ATCC 12950</strain>
    </source>
</reference>
<keyword evidence="2" id="KW-1185">Reference proteome</keyword>
<dbReference type="AlphaFoldDB" id="A0A1N7GJP7"/>
<sequence>MTALGFVLDDTVLTELGRADRELHALLLAYDEHDLRTTVPALTMAVAEAALTPDQRLILSGTLKILSNVWIAFISDEEESARLADVLTYLGDTPDTGAAHAVAVAQHLDWPILTMSMKRWEPIAALLPYRLDLFEIKDPN</sequence>
<proteinExistence type="predicted"/>
<name>A0A1N7GJP7_9ACTN</name>
<accession>A0A1N7GJP7</accession>
<dbReference type="EMBL" id="FTNI01000029">
    <property type="protein sequence ID" value="SIS12759.1"/>
    <property type="molecule type" value="Genomic_DNA"/>
</dbReference>